<protein>
    <submittedName>
        <fullName evidence="5">Succinate-semialdehyde dehydrogenase</fullName>
    </submittedName>
</protein>
<dbReference type="KEGG" id="mpq:ABA45_01750"/>
<sequence>MISYQVTNPSNGEIEEKYQGHSHQEVQDVIAESHNAYQAWRKSDVDERAAILNTIADLYEEQCEDLAKIMACEMGKPVAQGEGEIALVSQIFRYYAKFGEQFLETSELPGAKNAVIKKESIGVLLGIMPWNYPHYQVARFIAPNLMLGNAVVLKHAPSCPRSATAIMSILAQAGLPKGVYNNIFATNEQVKTIIGDKRIQGVSLTGSERAGAAVAQVAGASLTKVVLELGGSDAFIVLADADIDRSVECAFIGRFGNAGQACNAAKRIILHADIYDEFVEKLTHKVKLLEPTDPLNKDTFLGPLSSSQALKTIQAQYDDAIDQGATVLVSGGKILKSGAWFKPALLADITPDMRAYHDELFGPVAVVYKANDVEDAIRLANDTPFGLGACIHTHDMDGGQRIAERLEVGMVSFNQAPGTAAELPFGGVKQSGFGRELGPYGMSEFVNFKLYNR</sequence>
<dbReference type="InterPro" id="IPR016160">
    <property type="entry name" value="Ald_DH_CS_CYS"/>
</dbReference>
<reference evidence="5 6" key="1">
    <citation type="submission" date="2015-05" db="EMBL/GenBank/DDBJ databases">
        <title>Complete genome of Marinobacter psychrophilus strain 20041T isolated from sea-ice of the Canadian Basin.</title>
        <authorList>
            <person name="Song L."/>
            <person name="Ren L."/>
            <person name="Yu Y."/>
            <person name="Wang X."/>
        </authorList>
    </citation>
    <scope>NUCLEOTIDE SEQUENCE [LARGE SCALE GENOMIC DNA]</scope>
    <source>
        <strain evidence="5 6">20041</strain>
    </source>
</reference>
<evidence type="ECO:0000313" key="5">
    <source>
        <dbReference type="EMBL" id="AKO51304.1"/>
    </source>
</evidence>
<dbReference type="Gene3D" id="3.40.605.10">
    <property type="entry name" value="Aldehyde Dehydrogenase, Chain A, domain 1"/>
    <property type="match status" value="1"/>
</dbReference>
<dbReference type="Pfam" id="PF00171">
    <property type="entry name" value="Aldedh"/>
    <property type="match status" value="1"/>
</dbReference>
<dbReference type="InterPro" id="IPR016162">
    <property type="entry name" value="Ald_DH_N"/>
</dbReference>
<dbReference type="GO" id="GO:0004777">
    <property type="term" value="F:succinate-semialdehyde dehydrogenase (NAD+) activity"/>
    <property type="evidence" value="ECO:0007669"/>
    <property type="project" value="TreeGrafter"/>
</dbReference>
<comment type="similarity">
    <text evidence="1">Belongs to the aldehyde dehydrogenase family.</text>
</comment>
<dbReference type="SUPFAM" id="SSF53720">
    <property type="entry name" value="ALDH-like"/>
    <property type="match status" value="1"/>
</dbReference>
<dbReference type="PANTHER" id="PTHR43217:SF2">
    <property type="entry name" value="SUCCINATE-SEMIALDEHYDE DEHYDROGENASE [NADP(+)]"/>
    <property type="match status" value="1"/>
</dbReference>
<dbReference type="PANTHER" id="PTHR43217">
    <property type="entry name" value="SUCCINATE SEMIALDEHYDE DEHYDROGENASE [NAD(P)+] SAD"/>
    <property type="match status" value="1"/>
</dbReference>
<dbReference type="PROSITE" id="PS00070">
    <property type="entry name" value="ALDEHYDE_DEHYDR_CYS"/>
    <property type="match status" value="1"/>
</dbReference>
<dbReference type="InterPro" id="IPR047110">
    <property type="entry name" value="GABD/Sad-like"/>
</dbReference>
<dbReference type="RefSeq" id="WP_048383976.1">
    <property type="nucleotide sequence ID" value="NZ_CP011494.1"/>
</dbReference>
<evidence type="ECO:0000256" key="3">
    <source>
        <dbReference type="ARBA" id="ARBA00023002"/>
    </source>
</evidence>
<dbReference type="FunFam" id="3.40.605.10:FF:000012">
    <property type="entry name" value="NAD-dependent succinate-semialdehyde dehydrogenase"/>
    <property type="match status" value="1"/>
</dbReference>
<gene>
    <name evidence="5" type="ORF">ABA45_01750</name>
</gene>
<accession>A0A0H4HX76</accession>
<dbReference type="STRING" id="330734.ABA45_01750"/>
<dbReference type="InterPro" id="IPR044148">
    <property type="entry name" value="ALDH_GabD1-like"/>
</dbReference>
<dbReference type="InterPro" id="IPR016163">
    <property type="entry name" value="Ald_DH_C"/>
</dbReference>
<evidence type="ECO:0000256" key="1">
    <source>
        <dbReference type="ARBA" id="ARBA00009986"/>
    </source>
</evidence>
<evidence type="ECO:0000256" key="2">
    <source>
        <dbReference type="ARBA" id="ARBA00022857"/>
    </source>
</evidence>
<dbReference type="FunFam" id="3.40.309.10:FF:000009">
    <property type="entry name" value="Aldehyde dehydrogenase A"/>
    <property type="match status" value="1"/>
</dbReference>
<keyword evidence="2" id="KW-0521">NADP</keyword>
<evidence type="ECO:0000259" key="4">
    <source>
        <dbReference type="Pfam" id="PF00171"/>
    </source>
</evidence>
<dbReference type="Proteomes" id="UP000036406">
    <property type="component" value="Chromosome"/>
</dbReference>
<dbReference type="CDD" id="cd07100">
    <property type="entry name" value="ALDH_SSADH1_GabD1"/>
    <property type="match status" value="1"/>
</dbReference>
<proteinExistence type="inferred from homology"/>
<dbReference type="GO" id="GO:0004030">
    <property type="term" value="F:aldehyde dehydrogenase [NAD(P)+] activity"/>
    <property type="evidence" value="ECO:0007669"/>
    <property type="project" value="InterPro"/>
</dbReference>
<dbReference type="EMBL" id="CP011494">
    <property type="protein sequence ID" value="AKO51304.1"/>
    <property type="molecule type" value="Genomic_DNA"/>
</dbReference>
<dbReference type="Gene3D" id="3.40.309.10">
    <property type="entry name" value="Aldehyde Dehydrogenase, Chain A, domain 2"/>
    <property type="match status" value="1"/>
</dbReference>
<evidence type="ECO:0000313" key="6">
    <source>
        <dbReference type="Proteomes" id="UP000036406"/>
    </source>
</evidence>
<feature type="domain" description="Aldehyde dehydrogenase" evidence="4">
    <location>
        <begin position="4"/>
        <end position="449"/>
    </location>
</feature>
<dbReference type="AlphaFoldDB" id="A0A0H4HX76"/>
<keyword evidence="3" id="KW-0560">Oxidoreductase</keyword>
<dbReference type="InterPro" id="IPR016161">
    <property type="entry name" value="Ald_DH/histidinol_DH"/>
</dbReference>
<dbReference type="InterPro" id="IPR015590">
    <property type="entry name" value="Aldehyde_DH_dom"/>
</dbReference>
<dbReference type="PATRIC" id="fig|330734.3.peg.382"/>
<organism evidence="5 6">
    <name type="scientific">Marinobacter psychrophilus</name>
    <dbReference type="NCBI Taxonomy" id="330734"/>
    <lineage>
        <taxon>Bacteria</taxon>
        <taxon>Pseudomonadati</taxon>
        <taxon>Pseudomonadota</taxon>
        <taxon>Gammaproteobacteria</taxon>
        <taxon>Pseudomonadales</taxon>
        <taxon>Marinobacteraceae</taxon>
        <taxon>Marinobacter</taxon>
    </lineage>
</organism>
<name>A0A0H4HX76_9GAMM</name>
<keyword evidence="6" id="KW-1185">Reference proteome</keyword>